<protein>
    <submittedName>
        <fullName evidence="2">Uncharacterized protein</fullName>
    </submittedName>
</protein>
<organism evidence="2 3">
    <name type="scientific">Euplotes crassus</name>
    <dbReference type="NCBI Taxonomy" id="5936"/>
    <lineage>
        <taxon>Eukaryota</taxon>
        <taxon>Sar</taxon>
        <taxon>Alveolata</taxon>
        <taxon>Ciliophora</taxon>
        <taxon>Intramacronucleata</taxon>
        <taxon>Spirotrichea</taxon>
        <taxon>Hypotrichia</taxon>
        <taxon>Euplotida</taxon>
        <taxon>Euplotidae</taxon>
        <taxon>Moneuplotes</taxon>
    </lineage>
</organism>
<evidence type="ECO:0000313" key="2">
    <source>
        <dbReference type="EMBL" id="CAI2376085.1"/>
    </source>
</evidence>
<reference evidence="2" key="1">
    <citation type="submission" date="2023-07" db="EMBL/GenBank/DDBJ databases">
        <authorList>
            <consortium name="AG Swart"/>
            <person name="Singh M."/>
            <person name="Singh A."/>
            <person name="Seah K."/>
            <person name="Emmerich C."/>
        </authorList>
    </citation>
    <scope>NUCLEOTIDE SEQUENCE</scope>
    <source>
        <strain evidence="2">DP1</strain>
    </source>
</reference>
<keyword evidence="1" id="KW-0812">Transmembrane</keyword>
<evidence type="ECO:0000313" key="3">
    <source>
        <dbReference type="Proteomes" id="UP001295684"/>
    </source>
</evidence>
<dbReference type="EMBL" id="CAMPGE010017617">
    <property type="protein sequence ID" value="CAI2376085.1"/>
    <property type="molecule type" value="Genomic_DNA"/>
</dbReference>
<keyword evidence="3" id="KW-1185">Reference proteome</keyword>
<sequence length="257" mass="30035">MLILNNSILFITLLRLIGLDLSNFRIPIVYVWQLREFLLDVVLECDNFSCITISSVLLRVFYEFRNFSRQVVSELNYYFVNLAMSYFKKLSGIITRIIQDKGQEAFEEKSRCIRTRIGQYFLPKYLGQNTSSCSEFDGIILSFSEQPFDDERSIIPLLLKFGLIIVLILIEWLVIRLLRKEWQIYNNCKDNNEVQRLISSHKTRPSSSLSPNMNSRVCLNRDTSSISKGDKSVPPVELKEYEIRFANDYYQNSEGSN</sequence>
<keyword evidence="1" id="KW-0472">Membrane</keyword>
<proteinExistence type="predicted"/>
<dbReference type="AlphaFoldDB" id="A0AAD2D0Q3"/>
<keyword evidence="1" id="KW-1133">Transmembrane helix</keyword>
<evidence type="ECO:0000256" key="1">
    <source>
        <dbReference type="SAM" id="Phobius"/>
    </source>
</evidence>
<accession>A0AAD2D0Q3</accession>
<gene>
    <name evidence="2" type="ORF">ECRASSUSDP1_LOCUS17454</name>
</gene>
<feature type="transmembrane region" description="Helical" evidence="1">
    <location>
        <begin position="154"/>
        <end position="175"/>
    </location>
</feature>
<dbReference type="Proteomes" id="UP001295684">
    <property type="component" value="Unassembled WGS sequence"/>
</dbReference>
<comment type="caution">
    <text evidence="2">The sequence shown here is derived from an EMBL/GenBank/DDBJ whole genome shotgun (WGS) entry which is preliminary data.</text>
</comment>
<name>A0AAD2D0Q3_EUPCR</name>